<gene>
    <name evidence="2" type="ORF">RM539_02200</name>
</gene>
<dbReference type="EMBL" id="JAVRHK010000001">
    <property type="protein sequence ID" value="MDT0675394.1"/>
    <property type="molecule type" value="Genomic_DNA"/>
</dbReference>
<name>A0ABU3D1X5_9FLAO</name>
<dbReference type="PANTHER" id="PTHR18964:SF149">
    <property type="entry name" value="BIFUNCTIONAL UDP-N-ACETYLGLUCOSAMINE 2-EPIMERASE_N-ACETYLMANNOSAMINE KINASE"/>
    <property type="match status" value="1"/>
</dbReference>
<keyword evidence="3" id="KW-1185">Reference proteome</keyword>
<comment type="similarity">
    <text evidence="1">Belongs to the ROK (NagC/XylR) family.</text>
</comment>
<dbReference type="InterPro" id="IPR000600">
    <property type="entry name" value="ROK"/>
</dbReference>
<dbReference type="RefSeq" id="WP_311501859.1">
    <property type="nucleotide sequence ID" value="NZ_JAVRHK010000001.1"/>
</dbReference>
<reference evidence="2 3" key="1">
    <citation type="submission" date="2023-09" db="EMBL/GenBank/DDBJ databases">
        <authorList>
            <person name="Rey-Velasco X."/>
        </authorList>
    </citation>
    <scope>NUCLEOTIDE SEQUENCE [LARGE SCALE GENOMIC DNA]</scope>
    <source>
        <strain evidence="2 3">F117</strain>
    </source>
</reference>
<evidence type="ECO:0000313" key="2">
    <source>
        <dbReference type="EMBL" id="MDT0675394.1"/>
    </source>
</evidence>
<accession>A0ABU3D1X5</accession>
<dbReference type="Pfam" id="PF00480">
    <property type="entry name" value="ROK"/>
    <property type="match status" value="1"/>
</dbReference>
<dbReference type="Proteomes" id="UP001262582">
    <property type="component" value="Unassembled WGS sequence"/>
</dbReference>
<dbReference type="InterPro" id="IPR043129">
    <property type="entry name" value="ATPase_NBD"/>
</dbReference>
<evidence type="ECO:0000313" key="3">
    <source>
        <dbReference type="Proteomes" id="UP001262582"/>
    </source>
</evidence>
<comment type="caution">
    <text evidence="2">The sequence shown here is derived from an EMBL/GenBank/DDBJ whole genome shotgun (WGS) entry which is preliminary data.</text>
</comment>
<protein>
    <submittedName>
        <fullName evidence="2">ROK family protein</fullName>
    </submittedName>
</protein>
<sequence>MEKNIVAVDIGATKIHIGIVRGSHIVKEVKFPTNAGTSKEDIVNNLIRGIESLEVKDFQGIGIGVPGLVDEKQGIVYDLVNIASWKEVHLKKYLQDHFHKPVRITNDANVFALGEKIFGQGSRFQNIVGITMGTGFGTGIIANNRLYSGSFSSAGELGSIPYLDATIEDYCSGKFFKNQYQISGKEVFERAEEGDKLCRDILNEFGKQLGNAVKILLFILSPEAIFLGGSVSRSFKYFEDELQKSISTFPFKKVLNKLVLQPSEMSNVAILGAAALIVSELSEEKISAPKVKKEIIS</sequence>
<dbReference type="PANTHER" id="PTHR18964">
    <property type="entry name" value="ROK (REPRESSOR, ORF, KINASE) FAMILY"/>
    <property type="match status" value="1"/>
</dbReference>
<dbReference type="SUPFAM" id="SSF53067">
    <property type="entry name" value="Actin-like ATPase domain"/>
    <property type="match status" value="1"/>
</dbReference>
<dbReference type="Gene3D" id="3.30.420.40">
    <property type="match status" value="2"/>
</dbReference>
<evidence type="ECO:0000256" key="1">
    <source>
        <dbReference type="ARBA" id="ARBA00006479"/>
    </source>
</evidence>
<proteinExistence type="inferred from homology"/>
<organism evidence="2 3">
    <name type="scientific">Autumnicola musiva</name>
    <dbReference type="NCBI Taxonomy" id="3075589"/>
    <lineage>
        <taxon>Bacteria</taxon>
        <taxon>Pseudomonadati</taxon>
        <taxon>Bacteroidota</taxon>
        <taxon>Flavobacteriia</taxon>
        <taxon>Flavobacteriales</taxon>
        <taxon>Flavobacteriaceae</taxon>
        <taxon>Autumnicola</taxon>
    </lineage>
</organism>